<dbReference type="InterPro" id="IPR001245">
    <property type="entry name" value="Ser-Thr/Tyr_kinase_cat_dom"/>
</dbReference>
<dbReference type="PROSITE" id="PS50011">
    <property type="entry name" value="PROTEIN_KINASE_DOM"/>
    <property type="match status" value="1"/>
</dbReference>
<dbReference type="AlphaFoldDB" id="A0AAV3QC43"/>
<feature type="transmembrane region" description="Helical" evidence="11">
    <location>
        <begin position="12"/>
        <end position="30"/>
    </location>
</feature>
<comment type="caution">
    <text evidence="13">The sequence shown here is derived from an EMBL/GenBank/DDBJ whole genome shotgun (WGS) entry which is preliminary data.</text>
</comment>
<name>A0AAV3QC43_LITER</name>
<evidence type="ECO:0000256" key="3">
    <source>
        <dbReference type="ARBA" id="ARBA00022679"/>
    </source>
</evidence>
<evidence type="ECO:0000313" key="14">
    <source>
        <dbReference type="Proteomes" id="UP001454036"/>
    </source>
</evidence>
<evidence type="ECO:0000256" key="5">
    <source>
        <dbReference type="ARBA" id="ARBA00022777"/>
    </source>
</evidence>
<comment type="catalytic activity">
    <reaction evidence="8">
        <text>L-seryl-[protein] + ATP = O-phospho-L-seryl-[protein] + ADP + H(+)</text>
        <dbReference type="Rhea" id="RHEA:17989"/>
        <dbReference type="Rhea" id="RHEA-COMP:9863"/>
        <dbReference type="Rhea" id="RHEA-COMP:11604"/>
        <dbReference type="ChEBI" id="CHEBI:15378"/>
        <dbReference type="ChEBI" id="CHEBI:29999"/>
        <dbReference type="ChEBI" id="CHEBI:30616"/>
        <dbReference type="ChEBI" id="CHEBI:83421"/>
        <dbReference type="ChEBI" id="CHEBI:456216"/>
        <dbReference type="EC" id="2.7.11.1"/>
    </reaction>
</comment>
<keyword evidence="14" id="KW-1185">Reference proteome</keyword>
<evidence type="ECO:0000256" key="11">
    <source>
        <dbReference type="SAM" id="Phobius"/>
    </source>
</evidence>
<evidence type="ECO:0000256" key="4">
    <source>
        <dbReference type="ARBA" id="ARBA00022741"/>
    </source>
</evidence>
<dbReference type="PROSITE" id="PS00107">
    <property type="entry name" value="PROTEIN_KINASE_ATP"/>
    <property type="match status" value="1"/>
</dbReference>
<evidence type="ECO:0000256" key="7">
    <source>
        <dbReference type="ARBA" id="ARBA00047899"/>
    </source>
</evidence>
<dbReference type="InterPro" id="IPR000719">
    <property type="entry name" value="Prot_kinase_dom"/>
</dbReference>
<dbReference type="PANTHER" id="PTHR47989">
    <property type="entry name" value="OS01G0750732 PROTEIN"/>
    <property type="match status" value="1"/>
</dbReference>
<dbReference type="Gene3D" id="1.10.510.10">
    <property type="entry name" value="Transferase(Phosphotransferase) domain 1"/>
    <property type="match status" value="1"/>
</dbReference>
<evidence type="ECO:0000313" key="13">
    <source>
        <dbReference type="EMBL" id="GAA0161085.1"/>
    </source>
</evidence>
<dbReference type="Proteomes" id="UP001454036">
    <property type="component" value="Unassembled WGS sequence"/>
</dbReference>
<feature type="binding site" evidence="9">
    <location>
        <position position="261"/>
    </location>
    <ligand>
        <name>ATP</name>
        <dbReference type="ChEBI" id="CHEBI:30616"/>
    </ligand>
</feature>
<dbReference type="EC" id="2.7.11.1" evidence="1"/>
<dbReference type="Pfam" id="PF07714">
    <property type="entry name" value="PK_Tyr_Ser-Thr"/>
    <property type="match status" value="1"/>
</dbReference>
<evidence type="ECO:0000256" key="1">
    <source>
        <dbReference type="ARBA" id="ARBA00012513"/>
    </source>
</evidence>
<reference evidence="13 14" key="1">
    <citation type="submission" date="2024-01" db="EMBL/GenBank/DDBJ databases">
        <title>The complete chloroplast genome sequence of Lithospermum erythrorhizon: insights into the phylogenetic relationship among Boraginaceae species and the maternal lineages of purple gromwells.</title>
        <authorList>
            <person name="Okada T."/>
            <person name="Watanabe K."/>
        </authorList>
    </citation>
    <scope>NUCLEOTIDE SEQUENCE [LARGE SCALE GENOMIC DNA]</scope>
</reference>
<dbReference type="EMBL" id="BAABME010004074">
    <property type="protein sequence ID" value="GAA0161085.1"/>
    <property type="molecule type" value="Genomic_DNA"/>
</dbReference>
<dbReference type="Gene3D" id="3.30.200.20">
    <property type="entry name" value="Phosphorylase Kinase, domain 1"/>
    <property type="match status" value="1"/>
</dbReference>
<evidence type="ECO:0000256" key="2">
    <source>
        <dbReference type="ARBA" id="ARBA00022527"/>
    </source>
</evidence>
<feature type="compositionally biased region" description="Pro residues" evidence="10">
    <location>
        <begin position="188"/>
        <end position="200"/>
    </location>
</feature>
<dbReference type="FunFam" id="1.10.510.10:FF:000300">
    <property type="entry name" value="Calmodulin-binding receptor-like cytoplasmic kinase 3"/>
    <property type="match status" value="1"/>
</dbReference>
<proteinExistence type="predicted"/>
<keyword evidence="11" id="KW-1133">Transmembrane helix</keyword>
<dbReference type="InterPro" id="IPR011009">
    <property type="entry name" value="Kinase-like_dom_sf"/>
</dbReference>
<evidence type="ECO:0000256" key="10">
    <source>
        <dbReference type="SAM" id="MobiDB-lite"/>
    </source>
</evidence>
<evidence type="ECO:0000259" key="12">
    <source>
        <dbReference type="PROSITE" id="PS50011"/>
    </source>
</evidence>
<keyword evidence="4 9" id="KW-0547">Nucleotide-binding</keyword>
<feature type="transmembrane region" description="Helical" evidence="11">
    <location>
        <begin position="130"/>
        <end position="150"/>
    </location>
</feature>
<dbReference type="InterPro" id="IPR008271">
    <property type="entry name" value="Ser/Thr_kinase_AS"/>
</dbReference>
<sequence>MESSCHIKNMGSVLLPFLFLVQVLIILVYGKQYDSSCGSYNIISSDYSDQELFYINEVSLDKYLFCEVLKFDHVKHCLVEGYYGYRYCERLTPLDKLPLQRGRKVLLEGVSEVNNRRDSDQTDLLTSRNMAVAAPVVFVLCCCVLCPCFYSRKKTTNTVLVQEPSSMDSLKSMEMNSLTEKTPGSPMRVPPSPLRVPPSPSRFSNTPKLDRNGSVDLNMSQILRATNSFSPSLIIGEGGFGVVYKAKLPDGNIVAIKRAKKENFHAIRTEFRTEVDLLSKIEHRNLVKLLGYIDKGNERLIITQYVPNGTLREHLDGMRGKILDFKQRLEIAIDVTHGLTYLHMYSEKQIIHRDVKSSNILLTERMGAKVADFGFARLGDMDSGKTHVSTNVKGTVGYLDPEYMRTYQLTPKSDVYSFGILLLEILTGRRPVEVKKPAEEKVTVRWVFKKYNEGFVRELIDPLMDEAVSKKILMKIFGLAIQCVAPTRSDRPDMKVVGEQLWAIRMEYLQSGNKSI</sequence>
<keyword evidence="2" id="KW-0723">Serine/threonine-protein kinase</keyword>
<keyword evidence="11" id="KW-0472">Membrane</keyword>
<keyword evidence="11" id="KW-0812">Transmembrane</keyword>
<protein>
    <recommendedName>
        <fullName evidence="1">non-specific serine/threonine protein kinase</fullName>
        <ecNumber evidence="1">2.7.11.1</ecNumber>
    </recommendedName>
</protein>
<feature type="region of interest" description="Disordered" evidence="10">
    <location>
        <begin position="177"/>
        <end position="210"/>
    </location>
</feature>
<comment type="catalytic activity">
    <reaction evidence="7">
        <text>L-threonyl-[protein] + ATP = O-phospho-L-threonyl-[protein] + ADP + H(+)</text>
        <dbReference type="Rhea" id="RHEA:46608"/>
        <dbReference type="Rhea" id="RHEA-COMP:11060"/>
        <dbReference type="Rhea" id="RHEA-COMP:11605"/>
        <dbReference type="ChEBI" id="CHEBI:15378"/>
        <dbReference type="ChEBI" id="CHEBI:30013"/>
        <dbReference type="ChEBI" id="CHEBI:30616"/>
        <dbReference type="ChEBI" id="CHEBI:61977"/>
        <dbReference type="ChEBI" id="CHEBI:456216"/>
        <dbReference type="EC" id="2.7.11.1"/>
    </reaction>
</comment>
<dbReference type="PANTHER" id="PTHR47989:SF71">
    <property type="entry name" value="PROTEIN KINASE DOMAIN-CONTAINING PROTEIN"/>
    <property type="match status" value="1"/>
</dbReference>
<dbReference type="GO" id="GO:0004674">
    <property type="term" value="F:protein serine/threonine kinase activity"/>
    <property type="evidence" value="ECO:0007669"/>
    <property type="project" value="UniProtKB-KW"/>
</dbReference>
<feature type="domain" description="Protein kinase" evidence="12">
    <location>
        <begin position="229"/>
        <end position="509"/>
    </location>
</feature>
<accession>A0AAV3QC43</accession>
<dbReference type="InterPro" id="IPR017441">
    <property type="entry name" value="Protein_kinase_ATP_BS"/>
</dbReference>
<evidence type="ECO:0000256" key="6">
    <source>
        <dbReference type="ARBA" id="ARBA00022840"/>
    </source>
</evidence>
<dbReference type="PROSITE" id="PS00108">
    <property type="entry name" value="PROTEIN_KINASE_ST"/>
    <property type="match status" value="1"/>
</dbReference>
<dbReference type="GO" id="GO:0005524">
    <property type="term" value="F:ATP binding"/>
    <property type="evidence" value="ECO:0007669"/>
    <property type="project" value="UniProtKB-UniRule"/>
</dbReference>
<evidence type="ECO:0000256" key="8">
    <source>
        <dbReference type="ARBA" id="ARBA00048679"/>
    </source>
</evidence>
<keyword evidence="6 9" id="KW-0067">ATP-binding</keyword>
<dbReference type="CDD" id="cd14066">
    <property type="entry name" value="STKc_IRAK"/>
    <property type="match status" value="1"/>
</dbReference>
<dbReference type="SUPFAM" id="SSF56112">
    <property type="entry name" value="Protein kinase-like (PK-like)"/>
    <property type="match status" value="1"/>
</dbReference>
<keyword evidence="3" id="KW-0808">Transferase</keyword>
<keyword evidence="5" id="KW-0418">Kinase</keyword>
<dbReference type="SMART" id="SM00220">
    <property type="entry name" value="S_TKc"/>
    <property type="match status" value="1"/>
</dbReference>
<organism evidence="13 14">
    <name type="scientific">Lithospermum erythrorhizon</name>
    <name type="common">Purple gromwell</name>
    <name type="synonym">Lithospermum officinale var. erythrorhizon</name>
    <dbReference type="NCBI Taxonomy" id="34254"/>
    <lineage>
        <taxon>Eukaryota</taxon>
        <taxon>Viridiplantae</taxon>
        <taxon>Streptophyta</taxon>
        <taxon>Embryophyta</taxon>
        <taxon>Tracheophyta</taxon>
        <taxon>Spermatophyta</taxon>
        <taxon>Magnoliopsida</taxon>
        <taxon>eudicotyledons</taxon>
        <taxon>Gunneridae</taxon>
        <taxon>Pentapetalae</taxon>
        <taxon>asterids</taxon>
        <taxon>lamiids</taxon>
        <taxon>Boraginales</taxon>
        <taxon>Boraginaceae</taxon>
        <taxon>Boraginoideae</taxon>
        <taxon>Lithospermeae</taxon>
        <taxon>Lithospermum</taxon>
    </lineage>
</organism>
<gene>
    <name evidence="13" type="ORF">LIER_17486</name>
</gene>
<evidence type="ECO:0000256" key="9">
    <source>
        <dbReference type="PROSITE-ProRule" id="PRU10141"/>
    </source>
</evidence>